<proteinExistence type="predicted"/>
<dbReference type="InParanoid" id="A0A2P6MRI5"/>
<name>A0A2P6MRI5_9EUKA</name>
<feature type="compositionally biased region" description="Polar residues" evidence="1">
    <location>
        <begin position="9"/>
        <end position="21"/>
    </location>
</feature>
<evidence type="ECO:0000313" key="2">
    <source>
        <dbReference type="EMBL" id="PRP74286.1"/>
    </source>
</evidence>
<comment type="caution">
    <text evidence="2">The sequence shown here is derived from an EMBL/GenBank/DDBJ whole genome shotgun (WGS) entry which is preliminary data.</text>
</comment>
<feature type="region of interest" description="Disordered" evidence="1">
    <location>
        <begin position="1"/>
        <end position="21"/>
    </location>
</feature>
<keyword evidence="3" id="KW-1185">Reference proteome</keyword>
<dbReference type="AlphaFoldDB" id="A0A2P6MRI5"/>
<dbReference type="Proteomes" id="UP000241769">
    <property type="component" value="Unassembled WGS sequence"/>
</dbReference>
<reference evidence="2 3" key="1">
    <citation type="journal article" date="2018" name="Genome Biol. Evol.">
        <title>Multiple Roots of Fruiting Body Formation in Amoebozoa.</title>
        <authorList>
            <person name="Hillmann F."/>
            <person name="Forbes G."/>
            <person name="Novohradska S."/>
            <person name="Ferling I."/>
            <person name="Riege K."/>
            <person name="Groth M."/>
            <person name="Westermann M."/>
            <person name="Marz M."/>
            <person name="Spaller T."/>
            <person name="Winckler T."/>
            <person name="Schaap P."/>
            <person name="Glockner G."/>
        </authorList>
    </citation>
    <scope>NUCLEOTIDE SEQUENCE [LARGE SCALE GENOMIC DNA]</scope>
    <source>
        <strain evidence="2 3">Jena</strain>
    </source>
</reference>
<protein>
    <submittedName>
        <fullName evidence="2">Uncharacterized protein</fullName>
    </submittedName>
</protein>
<accession>A0A2P6MRI5</accession>
<dbReference type="EMBL" id="MDYQ01000479">
    <property type="protein sequence ID" value="PRP74286.1"/>
    <property type="molecule type" value="Genomic_DNA"/>
</dbReference>
<evidence type="ECO:0000256" key="1">
    <source>
        <dbReference type="SAM" id="MobiDB-lite"/>
    </source>
</evidence>
<sequence>MILEGFPNQIPQQLGSNHQPSMSNIINPALTSVTHPTKVKHYTSSLFWNHVIN</sequence>
<evidence type="ECO:0000313" key="3">
    <source>
        <dbReference type="Proteomes" id="UP000241769"/>
    </source>
</evidence>
<organism evidence="2 3">
    <name type="scientific">Planoprotostelium fungivorum</name>
    <dbReference type="NCBI Taxonomy" id="1890364"/>
    <lineage>
        <taxon>Eukaryota</taxon>
        <taxon>Amoebozoa</taxon>
        <taxon>Evosea</taxon>
        <taxon>Variosea</taxon>
        <taxon>Cavosteliida</taxon>
        <taxon>Cavosteliaceae</taxon>
        <taxon>Planoprotostelium</taxon>
    </lineage>
</organism>
<gene>
    <name evidence="2" type="ORF">PROFUN_12033</name>
</gene>